<evidence type="ECO:0000313" key="1">
    <source>
        <dbReference type="EMBL" id="CAF4586879.1"/>
    </source>
</evidence>
<name>A0A8S2YXZ4_9BILA</name>
<dbReference type="SUPFAM" id="SSF101898">
    <property type="entry name" value="NHL repeat"/>
    <property type="match status" value="1"/>
</dbReference>
<proteinExistence type="predicted"/>
<feature type="non-terminal residue" evidence="1">
    <location>
        <position position="1"/>
    </location>
</feature>
<dbReference type="GO" id="GO:0008270">
    <property type="term" value="F:zinc ion binding"/>
    <property type="evidence" value="ECO:0007669"/>
    <property type="project" value="UniProtKB-KW"/>
</dbReference>
<dbReference type="InterPro" id="IPR050952">
    <property type="entry name" value="TRIM-NHL_E3_ligases"/>
</dbReference>
<dbReference type="PANTHER" id="PTHR24104">
    <property type="entry name" value="E3 UBIQUITIN-PROTEIN LIGASE NHLRC1-RELATED"/>
    <property type="match status" value="1"/>
</dbReference>
<sequence length="238" mass="25350">TTTANPCNFRWDTNGTTIAGNGTPGSTANQLNLPYTLVIDKYDHMYITDTQNHRIQKVVLSSLVITTVVGNGTGLNTPTNLLLPTAVYVDKNQIIYTADLNSYRIRLWTNSFTSTNIAGANSTFIQRVCGLWVDSTGTIYAADLISNYVIKFPVGALTGTVVAGSGTAGNNNTQLNSPWGLYVDETNSLLYVSNSGGNTVAKWSIGSSTGTFLVGSSGLSSTLLDEPLGITRDDYGNL</sequence>
<dbReference type="Gene3D" id="2.120.10.30">
    <property type="entry name" value="TolB, C-terminal domain"/>
    <property type="match status" value="2"/>
</dbReference>
<dbReference type="EMBL" id="CAJOBC010124041">
    <property type="protein sequence ID" value="CAF4586879.1"/>
    <property type="molecule type" value="Genomic_DNA"/>
</dbReference>
<feature type="non-terminal residue" evidence="1">
    <location>
        <position position="238"/>
    </location>
</feature>
<dbReference type="InterPro" id="IPR011042">
    <property type="entry name" value="6-blade_b-propeller_TolB-like"/>
</dbReference>
<dbReference type="CDD" id="cd05819">
    <property type="entry name" value="NHL"/>
    <property type="match status" value="1"/>
</dbReference>
<comment type="caution">
    <text evidence="1">The sequence shown here is derived from an EMBL/GenBank/DDBJ whole genome shotgun (WGS) entry which is preliminary data.</text>
</comment>
<evidence type="ECO:0000313" key="2">
    <source>
        <dbReference type="Proteomes" id="UP000681722"/>
    </source>
</evidence>
<organism evidence="1 2">
    <name type="scientific">Didymodactylos carnosus</name>
    <dbReference type="NCBI Taxonomy" id="1234261"/>
    <lineage>
        <taxon>Eukaryota</taxon>
        <taxon>Metazoa</taxon>
        <taxon>Spiralia</taxon>
        <taxon>Gnathifera</taxon>
        <taxon>Rotifera</taxon>
        <taxon>Eurotatoria</taxon>
        <taxon>Bdelloidea</taxon>
        <taxon>Philodinida</taxon>
        <taxon>Philodinidae</taxon>
        <taxon>Didymodactylos</taxon>
    </lineage>
</organism>
<dbReference type="OrthoDB" id="654191at2759"/>
<reference evidence="1" key="1">
    <citation type="submission" date="2021-02" db="EMBL/GenBank/DDBJ databases">
        <authorList>
            <person name="Nowell W R."/>
        </authorList>
    </citation>
    <scope>NUCLEOTIDE SEQUENCE</scope>
</reference>
<gene>
    <name evidence="1" type="ORF">SRO942_LOCUS48345</name>
</gene>
<accession>A0A8S2YXZ4</accession>
<evidence type="ECO:0008006" key="3">
    <source>
        <dbReference type="Google" id="ProtNLM"/>
    </source>
</evidence>
<dbReference type="Proteomes" id="UP000681722">
    <property type="component" value="Unassembled WGS sequence"/>
</dbReference>
<protein>
    <recommendedName>
        <fullName evidence="3">NHL repeat containing protein</fullName>
    </recommendedName>
</protein>
<dbReference type="AlphaFoldDB" id="A0A8S2YXZ4"/>
<dbReference type="PANTHER" id="PTHR24104:SF25">
    <property type="entry name" value="PROTEIN LIN-41"/>
    <property type="match status" value="1"/>
</dbReference>